<dbReference type="RefSeq" id="WP_187552790.1">
    <property type="nucleotide sequence ID" value="NZ_BMZL01000001.1"/>
</dbReference>
<dbReference type="AlphaFoldDB" id="A0A7G9SQZ9"/>
<dbReference type="EMBL" id="CP060719">
    <property type="protein sequence ID" value="QNN70274.1"/>
    <property type="molecule type" value="Genomic_DNA"/>
</dbReference>
<gene>
    <name evidence="3" type="ORF">H9L16_01100</name>
</gene>
<evidence type="ECO:0000256" key="1">
    <source>
        <dbReference type="ARBA" id="ARBA00005541"/>
    </source>
</evidence>
<organism evidence="3 4">
    <name type="scientific">Thermomonas carbonis</name>
    <dbReference type="NCBI Taxonomy" id="1463158"/>
    <lineage>
        <taxon>Bacteria</taxon>
        <taxon>Pseudomonadati</taxon>
        <taxon>Pseudomonadota</taxon>
        <taxon>Gammaproteobacteria</taxon>
        <taxon>Lysobacterales</taxon>
        <taxon>Lysobacteraceae</taxon>
        <taxon>Thermomonas</taxon>
    </lineage>
</organism>
<name>A0A7G9SQZ9_9GAMM</name>
<dbReference type="PIRSF" id="PIRSF026508">
    <property type="entry name" value="TelA"/>
    <property type="match status" value="1"/>
</dbReference>
<proteinExistence type="inferred from homology"/>
<dbReference type="PANTHER" id="PTHR38432">
    <property type="entry name" value="TELA-LIKE PROTEIN SAOUHSC_01408"/>
    <property type="match status" value="1"/>
</dbReference>
<dbReference type="Pfam" id="PF05816">
    <property type="entry name" value="TelA"/>
    <property type="match status" value="1"/>
</dbReference>
<dbReference type="Proteomes" id="UP000515804">
    <property type="component" value="Chromosome"/>
</dbReference>
<evidence type="ECO:0000256" key="2">
    <source>
        <dbReference type="PIRNR" id="PIRNR026508"/>
    </source>
</evidence>
<accession>A0A7G9SQZ9</accession>
<sequence length="370" mass="40946">MTTLNTESTSLLPAALDEKSLLDLGLTSADIGKIQETSRALQDITPGNLHGYGREAAGKTSSFSTQLLDKVRNADLDNSGDKLGEVVRIARSLNLDSFGERSKLPILGPLIDKLKATRDDLVQKYSSTNSQIDQLMRDVGQTQATQQQRVREYDQMHGIVREERHALGIHVAAGRVRIAELQQELAALAGQDDPQSRIQRAELDTALRLLDKRVSDLQVLQHAADQTLPMIRLIQANAIQLIEKFSAVRDITIPMWRNQFAIQLSLADQRNAVDLANAIDDASNELMRKNADLVHATSVGTAKANQRSVIDIETLRHVHDKLIQTVEEVRDIHREGMVKRQQIGGELAQMRDEVQKRMSQTASGAALLPG</sequence>
<dbReference type="InterPro" id="IPR008863">
    <property type="entry name" value="Toxic_anion-R_TelA"/>
</dbReference>
<evidence type="ECO:0000313" key="4">
    <source>
        <dbReference type="Proteomes" id="UP000515804"/>
    </source>
</evidence>
<dbReference type="PANTHER" id="PTHR38432:SF1">
    <property type="entry name" value="TELA-LIKE PROTEIN SAOUHSC_01408"/>
    <property type="match status" value="1"/>
</dbReference>
<reference evidence="3 4" key="1">
    <citation type="submission" date="2020-08" db="EMBL/GenBank/DDBJ databases">
        <title>Genome sequence of Thermomonas carbonis KCTC 42013T.</title>
        <authorList>
            <person name="Hyun D.-W."/>
            <person name="Bae J.-W."/>
        </authorList>
    </citation>
    <scope>NUCLEOTIDE SEQUENCE [LARGE SCALE GENOMIC DNA]</scope>
    <source>
        <strain evidence="3 4">KCTC 42013</strain>
    </source>
</reference>
<comment type="similarity">
    <text evidence="1 2">Belongs to the TelA family.</text>
</comment>
<protein>
    <submittedName>
        <fullName evidence="3">Toxic anion resistance protein</fullName>
    </submittedName>
</protein>
<evidence type="ECO:0000313" key="3">
    <source>
        <dbReference type="EMBL" id="QNN70274.1"/>
    </source>
</evidence>
<dbReference type="KEGG" id="tcn:H9L16_01100"/>
<keyword evidence="4" id="KW-1185">Reference proteome</keyword>